<dbReference type="SUPFAM" id="SSF82649">
    <property type="entry name" value="SufE/NifU"/>
    <property type="match status" value="1"/>
</dbReference>
<evidence type="ECO:0000313" key="3">
    <source>
        <dbReference type="EMBL" id="ROS05282.1"/>
    </source>
</evidence>
<feature type="domain" description="Fe-S metabolism associated" evidence="2">
    <location>
        <begin position="34"/>
        <end position="153"/>
    </location>
</feature>
<sequence length="156" mass="17375">MTHLITQPSASGQLAALAQQSPLGQTINDSQLITQMNNCPDWESRYRIIMQLGKQLPPLPTELRTPESEIHGCESDVWLVVAQYKEHYYILADSRARIVKGLIAAVICALQGKSTEAILSFDLPDYFRQLSLEKHLTPSRSNGLASIIETIKNSVQ</sequence>
<dbReference type="EMBL" id="RKHR01000003">
    <property type="protein sequence ID" value="ROS05282.1"/>
    <property type="molecule type" value="Genomic_DNA"/>
</dbReference>
<keyword evidence="4" id="KW-1185">Reference proteome</keyword>
<evidence type="ECO:0000313" key="4">
    <source>
        <dbReference type="Proteomes" id="UP000275394"/>
    </source>
</evidence>
<proteinExistence type="inferred from homology"/>
<comment type="caution">
    <text evidence="3">The sequence shown here is derived from an EMBL/GenBank/DDBJ whole genome shotgun (WGS) entry which is preliminary data.</text>
</comment>
<dbReference type="AlphaFoldDB" id="A0A3N2E045"/>
<accession>A0A3N2E045</accession>
<reference evidence="3 4" key="1">
    <citation type="submission" date="2018-11" db="EMBL/GenBank/DDBJ databases">
        <title>Genomic Encyclopedia of Type Strains, Phase IV (KMG-IV): sequencing the most valuable type-strain genomes for metagenomic binning, comparative biology and taxonomic classification.</title>
        <authorList>
            <person name="Goeker M."/>
        </authorList>
    </citation>
    <scope>NUCLEOTIDE SEQUENCE [LARGE SCALE GENOMIC DNA]</scope>
    <source>
        <strain evidence="3 4">DSM 100316</strain>
    </source>
</reference>
<dbReference type="PANTHER" id="PTHR43597:SF5">
    <property type="entry name" value="SUFE-LIKE PROTEIN 2, CHLOROPLASTIC"/>
    <property type="match status" value="1"/>
</dbReference>
<comment type="similarity">
    <text evidence="1">Belongs to the SufE family.</text>
</comment>
<dbReference type="Pfam" id="PF02657">
    <property type="entry name" value="SufE"/>
    <property type="match status" value="1"/>
</dbReference>
<dbReference type="PANTHER" id="PTHR43597">
    <property type="entry name" value="SULFUR ACCEPTOR PROTEIN CSDE"/>
    <property type="match status" value="1"/>
</dbReference>
<dbReference type="OrthoDB" id="9799320at2"/>
<name>A0A3N2E045_9GAMM</name>
<protein>
    <submittedName>
        <fullName evidence="3">Cysteine desulfuration protein SufE</fullName>
    </submittedName>
</protein>
<dbReference type="RefSeq" id="WP_123711201.1">
    <property type="nucleotide sequence ID" value="NZ_RKHR01000003.1"/>
</dbReference>
<evidence type="ECO:0000259" key="2">
    <source>
        <dbReference type="Pfam" id="PF02657"/>
    </source>
</evidence>
<dbReference type="Proteomes" id="UP000275394">
    <property type="component" value="Unassembled WGS sequence"/>
</dbReference>
<evidence type="ECO:0000256" key="1">
    <source>
        <dbReference type="ARBA" id="ARBA00010282"/>
    </source>
</evidence>
<organism evidence="3 4">
    <name type="scientific">Sinobacterium caligoides</name>
    <dbReference type="NCBI Taxonomy" id="933926"/>
    <lineage>
        <taxon>Bacteria</taxon>
        <taxon>Pseudomonadati</taxon>
        <taxon>Pseudomonadota</taxon>
        <taxon>Gammaproteobacteria</taxon>
        <taxon>Cellvibrionales</taxon>
        <taxon>Spongiibacteraceae</taxon>
        <taxon>Sinobacterium</taxon>
    </lineage>
</organism>
<dbReference type="Gene3D" id="3.90.1010.10">
    <property type="match status" value="1"/>
</dbReference>
<gene>
    <name evidence="3" type="ORF">EDC56_0812</name>
</gene>
<dbReference type="InterPro" id="IPR003808">
    <property type="entry name" value="Fe-S_metab-assoc_dom"/>
</dbReference>